<protein>
    <submittedName>
        <fullName evidence="1">Uncharacterized protein</fullName>
    </submittedName>
</protein>
<dbReference type="EMBL" id="BJYV01000001">
    <property type="protein sequence ID" value="GEO19852.1"/>
    <property type="molecule type" value="Genomic_DNA"/>
</dbReference>
<proteinExistence type="predicted"/>
<organism evidence="1 2">
    <name type="scientific">Cyclobacterium qasimii</name>
    <dbReference type="NCBI Taxonomy" id="1350429"/>
    <lineage>
        <taxon>Bacteria</taxon>
        <taxon>Pseudomonadati</taxon>
        <taxon>Bacteroidota</taxon>
        <taxon>Cytophagia</taxon>
        <taxon>Cytophagales</taxon>
        <taxon>Cyclobacteriaceae</taxon>
        <taxon>Cyclobacterium</taxon>
    </lineage>
</organism>
<gene>
    <name evidence="1" type="ORF">CQA01_03860</name>
</gene>
<comment type="caution">
    <text evidence="1">The sequence shown here is derived from an EMBL/GenBank/DDBJ whole genome shotgun (WGS) entry which is preliminary data.</text>
</comment>
<evidence type="ECO:0000313" key="2">
    <source>
        <dbReference type="Proteomes" id="UP000321301"/>
    </source>
</evidence>
<dbReference type="AlphaFoldDB" id="A0A512C6L6"/>
<reference evidence="1 2" key="1">
    <citation type="submission" date="2019-07" db="EMBL/GenBank/DDBJ databases">
        <title>Whole genome shotgun sequence of Cyclobacterium qasimii NBRC 106168.</title>
        <authorList>
            <person name="Hosoyama A."/>
            <person name="Uohara A."/>
            <person name="Ohji S."/>
            <person name="Ichikawa N."/>
        </authorList>
    </citation>
    <scope>NUCLEOTIDE SEQUENCE [LARGE SCALE GENOMIC DNA]</scope>
    <source>
        <strain evidence="1 2">NBRC 106168</strain>
    </source>
</reference>
<evidence type="ECO:0000313" key="1">
    <source>
        <dbReference type="EMBL" id="GEO19852.1"/>
    </source>
</evidence>
<dbReference type="RefSeq" id="WP_020890953.1">
    <property type="nucleotide sequence ID" value="NZ_BJYV01000001.1"/>
</dbReference>
<name>A0A512C6L6_9BACT</name>
<accession>A0A512C6L6</accession>
<dbReference type="Proteomes" id="UP000321301">
    <property type="component" value="Unassembled WGS sequence"/>
</dbReference>
<keyword evidence="2" id="KW-1185">Reference proteome</keyword>
<sequence>MTIEERKISLINWISNLEDEQKINQIEAFRKASMDDLPNEIVELLKISDSEPIEDCIAHSSSRNLLNKK</sequence>